<gene>
    <name evidence="2" type="ORF">ACFSUE_09370</name>
</gene>
<name>A0ABW5S243_9BACL</name>
<keyword evidence="3" id="KW-1185">Reference proteome</keyword>
<protein>
    <submittedName>
        <fullName evidence="2">Uncharacterized protein</fullName>
    </submittedName>
</protein>
<dbReference type="RefSeq" id="WP_253061334.1">
    <property type="nucleotide sequence ID" value="NZ_JAMXWM010000008.1"/>
</dbReference>
<comment type="caution">
    <text evidence="2">The sequence shown here is derived from an EMBL/GenBank/DDBJ whole genome shotgun (WGS) entry which is preliminary data.</text>
</comment>
<dbReference type="Proteomes" id="UP001597399">
    <property type="component" value="Unassembled WGS sequence"/>
</dbReference>
<reference evidence="3" key="1">
    <citation type="journal article" date="2019" name="Int. J. Syst. Evol. Microbiol.">
        <title>The Global Catalogue of Microorganisms (GCM) 10K type strain sequencing project: providing services to taxonomists for standard genome sequencing and annotation.</title>
        <authorList>
            <consortium name="The Broad Institute Genomics Platform"/>
            <consortium name="The Broad Institute Genome Sequencing Center for Infectious Disease"/>
            <person name="Wu L."/>
            <person name="Ma J."/>
        </authorList>
    </citation>
    <scope>NUCLEOTIDE SEQUENCE [LARGE SCALE GENOMIC DNA]</scope>
    <source>
        <strain evidence="3">TISTR 2466</strain>
    </source>
</reference>
<evidence type="ECO:0000256" key="1">
    <source>
        <dbReference type="SAM" id="MobiDB-lite"/>
    </source>
</evidence>
<accession>A0ABW5S243</accession>
<proteinExistence type="predicted"/>
<dbReference type="EMBL" id="JBHUMQ010000023">
    <property type="protein sequence ID" value="MFD2693831.1"/>
    <property type="molecule type" value="Genomic_DNA"/>
</dbReference>
<organism evidence="2 3">
    <name type="scientific">Sporolactobacillus shoreicorticis</name>
    <dbReference type="NCBI Taxonomy" id="1923877"/>
    <lineage>
        <taxon>Bacteria</taxon>
        <taxon>Bacillati</taxon>
        <taxon>Bacillota</taxon>
        <taxon>Bacilli</taxon>
        <taxon>Bacillales</taxon>
        <taxon>Sporolactobacillaceae</taxon>
        <taxon>Sporolactobacillus</taxon>
    </lineage>
</organism>
<sequence>MKEVKSNPLKGARQVVSSSKMNDKRWPGKKGWVKMQRVVKTTKGKIIIHFNYNKKTKKFADFKYK</sequence>
<evidence type="ECO:0000313" key="3">
    <source>
        <dbReference type="Proteomes" id="UP001597399"/>
    </source>
</evidence>
<feature type="region of interest" description="Disordered" evidence="1">
    <location>
        <begin position="1"/>
        <end position="30"/>
    </location>
</feature>
<evidence type="ECO:0000313" key="2">
    <source>
        <dbReference type="EMBL" id="MFD2693831.1"/>
    </source>
</evidence>